<comment type="caution">
    <text evidence="1">The sequence shown here is derived from an EMBL/GenBank/DDBJ whole genome shotgun (WGS) entry which is preliminary data.</text>
</comment>
<sequence>MTLETNESKKETIIRNNLSFDSYKPLIMISLKPISLKHQTQLFKDIHPYIHDPHKDELCFASNENNRNSDSNLLDYYTSTMYINNYIPINSSVSLILNIMIVEP</sequence>
<dbReference type="EMBL" id="CAJVQA010002383">
    <property type="protein sequence ID" value="CAG8545551.1"/>
    <property type="molecule type" value="Genomic_DNA"/>
</dbReference>
<organism evidence="1 2">
    <name type="scientific">Cetraspora pellucida</name>
    <dbReference type="NCBI Taxonomy" id="1433469"/>
    <lineage>
        <taxon>Eukaryota</taxon>
        <taxon>Fungi</taxon>
        <taxon>Fungi incertae sedis</taxon>
        <taxon>Mucoromycota</taxon>
        <taxon>Glomeromycotina</taxon>
        <taxon>Glomeromycetes</taxon>
        <taxon>Diversisporales</taxon>
        <taxon>Gigasporaceae</taxon>
        <taxon>Cetraspora</taxon>
    </lineage>
</organism>
<evidence type="ECO:0000313" key="2">
    <source>
        <dbReference type="Proteomes" id="UP000789759"/>
    </source>
</evidence>
<reference evidence="1" key="1">
    <citation type="submission" date="2021-06" db="EMBL/GenBank/DDBJ databases">
        <authorList>
            <person name="Kallberg Y."/>
            <person name="Tangrot J."/>
            <person name="Rosling A."/>
        </authorList>
    </citation>
    <scope>NUCLEOTIDE SEQUENCE</scope>
    <source>
        <strain evidence="1">FL966</strain>
    </source>
</reference>
<accession>A0A9N9AUI4</accession>
<evidence type="ECO:0000313" key="1">
    <source>
        <dbReference type="EMBL" id="CAG8545551.1"/>
    </source>
</evidence>
<dbReference type="OrthoDB" id="2375217at2759"/>
<dbReference type="AlphaFoldDB" id="A0A9N9AUI4"/>
<proteinExistence type="predicted"/>
<name>A0A9N9AUI4_9GLOM</name>
<keyword evidence="2" id="KW-1185">Reference proteome</keyword>
<gene>
    <name evidence="1" type="ORF">CPELLU_LOCUS4502</name>
</gene>
<dbReference type="Proteomes" id="UP000789759">
    <property type="component" value="Unassembled WGS sequence"/>
</dbReference>
<protein>
    <submittedName>
        <fullName evidence="1">13787_t:CDS:1</fullName>
    </submittedName>
</protein>